<keyword evidence="2" id="KW-0812">Transmembrane</keyword>
<keyword evidence="2" id="KW-0472">Membrane</keyword>
<evidence type="ECO:0000256" key="1">
    <source>
        <dbReference type="SAM" id="MobiDB-lite"/>
    </source>
</evidence>
<comment type="caution">
    <text evidence="3">The sequence shown here is derived from an EMBL/GenBank/DDBJ whole genome shotgun (WGS) entry which is preliminary data.</text>
</comment>
<evidence type="ECO:0000313" key="3">
    <source>
        <dbReference type="EMBL" id="MCJ2543238.1"/>
    </source>
</evidence>
<keyword evidence="2" id="KW-1133">Transmembrane helix</keyword>
<feature type="compositionally biased region" description="Basic and acidic residues" evidence="1">
    <location>
        <begin position="63"/>
        <end position="73"/>
    </location>
</feature>
<sequence>MLAAAGISLAVKYGGPYLALPEEMPVVISMIILPTLILSGILWRWQLQSPSALERQASDDTTETEKSPQPDSD</sequence>
<name>A0ABT0CBU7_THEVL</name>
<protein>
    <submittedName>
        <fullName evidence="3">Uncharacterized protein</fullName>
    </submittedName>
</protein>
<dbReference type="Proteomes" id="UP000830835">
    <property type="component" value="Unassembled WGS sequence"/>
</dbReference>
<organism evidence="3 4">
    <name type="scientific">Thermostichus vulcanus str. 'Rupite'</name>
    <dbReference type="NCBI Taxonomy" id="2813851"/>
    <lineage>
        <taxon>Bacteria</taxon>
        <taxon>Bacillati</taxon>
        <taxon>Cyanobacteriota</taxon>
        <taxon>Cyanophyceae</taxon>
        <taxon>Thermostichales</taxon>
        <taxon>Thermostichaceae</taxon>
        <taxon>Thermostichus</taxon>
    </lineage>
</organism>
<keyword evidence="4" id="KW-1185">Reference proteome</keyword>
<dbReference type="EMBL" id="JAFIRA010000023">
    <property type="protein sequence ID" value="MCJ2543238.1"/>
    <property type="molecule type" value="Genomic_DNA"/>
</dbReference>
<accession>A0ABT0CBU7</accession>
<evidence type="ECO:0000256" key="2">
    <source>
        <dbReference type="SAM" id="Phobius"/>
    </source>
</evidence>
<gene>
    <name evidence="3" type="ORF">JX360_10015</name>
</gene>
<reference evidence="3" key="1">
    <citation type="submission" date="2021-02" db="EMBL/GenBank/DDBJ databases">
        <title>The CRISPR/cas machinery reduction and long-range gene transfer in the hot spring cyanobacterium Synechococcus.</title>
        <authorList>
            <person name="Dvorak P."/>
            <person name="Jahodarova E."/>
            <person name="Hasler P."/>
            <person name="Poulickova A."/>
        </authorList>
    </citation>
    <scope>NUCLEOTIDE SEQUENCE</scope>
    <source>
        <strain evidence="3">Rupite</strain>
    </source>
</reference>
<feature type="region of interest" description="Disordered" evidence="1">
    <location>
        <begin position="52"/>
        <end position="73"/>
    </location>
</feature>
<feature type="transmembrane region" description="Helical" evidence="2">
    <location>
        <begin position="24"/>
        <end position="45"/>
    </location>
</feature>
<evidence type="ECO:0000313" key="4">
    <source>
        <dbReference type="Proteomes" id="UP000830835"/>
    </source>
</evidence>
<proteinExistence type="predicted"/>
<dbReference type="RefSeq" id="WP_244350515.1">
    <property type="nucleotide sequence ID" value="NZ_JAFIRA010000023.1"/>
</dbReference>